<evidence type="ECO:0000313" key="2">
    <source>
        <dbReference type="Proteomes" id="UP001055811"/>
    </source>
</evidence>
<reference evidence="2" key="1">
    <citation type="journal article" date="2022" name="Mol. Ecol. Resour.">
        <title>The genomes of chicory, endive, great burdock and yacon provide insights into Asteraceae palaeo-polyploidization history and plant inulin production.</title>
        <authorList>
            <person name="Fan W."/>
            <person name="Wang S."/>
            <person name="Wang H."/>
            <person name="Wang A."/>
            <person name="Jiang F."/>
            <person name="Liu H."/>
            <person name="Zhao H."/>
            <person name="Xu D."/>
            <person name="Zhang Y."/>
        </authorList>
    </citation>
    <scope>NUCLEOTIDE SEQUENCE [LARGE SCALE GENOMIC DNA]</scope>
    <source>
        <strain evidence="2">cv. Punajuju</strain>
    </source>
</reference>
<evidence type="ECO:0000313" key="1">
    <source>
        <dbReference type="EMBL" id="KAI3750796.1"/>
    </source>
</evidence>
<protein>
    <submittedName>
        <fullName evidence="1">Uncharacterized protein</fullName>
    </submittedName>
</protein>
<accession>A0ACB9DWD1</accession>
<name>A0ACB9DWD1_CICIN</name>
<dbReference type="Proteomes" id="UP001055811">
    <property type="component" value="Linkage Group LG04"/>
</dbReference>
<dbReference type="EMBL" id="CM042012">
    <property type="protein sequence ID" value="KAI3750796.1"/>
    <property type="molecule type" value="Genomic_DNA"/>
</dbReference>
<keyword evidence="2" id="KW-1185">Reference proteome</keyword>
<organism evidence="1 2">
    <name type="scientific">Cichorium intybus</name>
    <name type="common">Chicory</name>
    <dbReference type="NCBI Taxonomy" id="13427"/>
    <lineage>
        <taxon>Eukaryota</taxon>
        <taxon>Viridiplantae</taxon>
        <taxon>Streptophyta</taxon>
        <taxon>Embryophyta</taxon>
        <taxon>Tracheophyta</taxon>
        <taxon>Spermatophyta</taxon>
        <taxon>Magnoliopsida</taxon>
        <taxon>eudicotyledons</taxon>
        <taxon>Gunneridae</taxon>
        <taxon>Pentapetalae</taxon>
        <taxon>asterids</taxon>
        <taxon>campanulids</taxon>
        <taxon>Asterales</taxon>
        <taxon>Asteraceae</taxon>
        <taxon>Cichorioideae</taxon>
        <taxon>Cichorieae</taxon>
        <taxon>Cichoriinae</taxon>
        <taxon>Cichorium</taxon>
    </lineage>
</organism>
<proteinExistence type="predicted"/>
<sequence>MKFIPSSLLLFNKHKESWLWPSCKNPKTLSFRVGSSDMMFKTVNSVFFDPKYTHPTEAEAEITTPDSCFTNSESASISTESEEYLNTNGYSSVETIVRGARSERLFFEPGPITSSILEGNKQCVNLRIEGGGGGGGGGDDSDGIPYKESVAVAIESEDPQGDFKKSMEEMVENHGLKEWECLEELLGWYLRMNGKNHHEFIVGAFFDLLAGILGGGGPGGGDDGTGGGASSSTHSTASFSSAASTFTSPISSPLSKGGGEKEITEEEKIDIN</sequence>
<gene>
    <name evidence="1" type="ORF">L2E82_21625</name>
</gene>
<reference evidence="1 2" key="2">
    <citation type="journal article" date="2022" name="Mol. Ecol. Resour.">
        <title>The genomes of chicory, endive, great burdock and yacon provide insights into Asteraceae paleo-polyploidization history and plant inulin production.</title>
        <authorList>
            <person name="Fan W."/>
            <person name="Wang S."/>
            <person name="Wang H."/>
            <person name="Wang A."/>
            <person name="Jiang F."/>
            <person name="Liu H."/>
            <person name="Zhao H."/>
            <person name="Xu D."/>
            <person name="Zhang Y."/>
        </authorList>
    </citation>
    <scope>NUCLEOTIDE SEQUENCE [LARGE SCALE GENOMIC DNA]</scope>
    <source>
        <strain evidence="2">cv. Punajuju</strain>
        <tissue evidence="1">Leaves</tissue>
    </source>
</reference>
<comment type="caution">
    <text evidence="1">The sequence shown here is derived from an EMBL/GenBank/DDBJ whole genome shotgun (WGS) entry which is preliminary data.</text>
</comment>